<keyword evidence="3" id="KW-1185">Reference proteome</keyword>
<feature type="compositionally biased region" description="Basic and acidic residues" evidence="1">
    <location>
        <begin position="14"/>
        <end position="25"/>
    </location>
</feature>
<feature type="compositionally biased region" description="Polar residues" evidence="1">
    <location>
        <begin position="27"/>
        <end position="62"/>
    </location>
</feature>
<proteinExistence type="predicted"/>
<evidence type="ECO:0000313" key="2">
    <source>
        <dbReference type="EMBL" id="GFY34731.1"/>
    </source>
</evidence>
<evidence type="ECO:0000313" key="3">
    <source>
        <dbReference type="Proteomes" id="UP000887159"/>
    </source>
</evidence>
<accession>A0A8X6WIG6</accession>
<dbReference type="Proteomes" id="UP000887159">
    <property type="component" value="Unassembled WGS sequence"/>
</dbReference>
<evidence type="ECO:0000256" key="1">
    <source>
        <dbReference type="SAM" id="MobiDB-lite"/>
    </source>
</evidence>
<name>A0A8X6WIG6_TRICX</name>
<sequence length="112" mass="12605">MLLPNLNLSPRGNRVNDHSTQHPIREQSLSSQPSQKTQKLFTQMKNHSHASRTPSPNQSPSCHSAECQTPLMPNIIDSHDMGLRTVLQSRRPKINAYSTPIQRAHSHLVVLN</sequence>
<feature type="region of interest" description="Disordered" evidence="1">
    <location>
        <begin position="1"/>
        <end position="68"/>
    </location>
</feature>
<protein>
    <submittedName>
        <fullName evidence="2">Uncharacterized protein</fullName>
    </submittedName>
</protein>
<dbReference type="AlphaFoldDB" id="A0A8X6WIG6"/>
<reference evidence="2" key="1">
    <citation type="submission" date="2020-08" db="EMBL/GenBank/DDBJ databases">
        <title>Multicomponent nature underlies the extraordinary mechanical properties of spider dragline silk.</title>
        <authorList>
            <person name="Kono N."/>
            <person name="Nakamura H."/>
            <person name="Mori M."/>
            <person name="Yoshida Y."/>
            <person name="Ohtoshi R."/>
            <person name="Malay A.D."/>
            <person name="Moran D.A.P."/>
            <person name="Tomita M."/>
            <person name="Numata K."/>
            <person name="Arakawa K."/>
        </authorList>
    </citation>
    <scope>NUCLEOTIDE SEQUENCE</scope>
</reference>
<dbReference type="EMBL" id="BMAU01021427">
    <property type="protein sequence ID" value="GFY34731.1"/>
    <property type="molecule type" value="Genomic_DNA"/>
</dbReference>
<organism evidence="2 3">
    <name type="scientific">Trichonephila clavipes</name>
    <name type="common">Golden silk orbweaver</name>
    <name type="synonym">Nephila clavipes</name>
    <dbReference type="NCBI Taxonomy" id="2585209"/>
    <lineage>
        <taxon>Eukaryota</taxon>
        <taxon>Metazoa</taxon>
        <taxon>Ecdysozoa</taxon>
        <taxon>Arthropoda</taxon>
        <taxon>Chelicerata</taxon>
        <taxon>Arachnida</taxon>
        <taxon>Araneae</taxon>
        <taxon>Araneomorphae</taxon>
        <taxon>Entelegynae</taxon>
        <taxon>Araneoidea</taxon>
        <taxon>Nephilidae</taxon>
        <taxon>Trichonephila</taxon>
    </lineage>
</organism>
<feature type="compositionally biased region" description="Polar residues" evidence="1">
    <location>
        <begin position="1"/>
        <end position="10"/>
    </location>
</feature>
<comment type="caution">
    <text evidence="2">The sequence shown here is derived from an EMBL/GenBank/DDBJ whole genome shotgun (WGS) entry which is preliminary data.</text>
</comment>
<gene>
    <name evidence="2" type="ORF">TNCV_4702121</name>
</gene>